<dbReference type="PANTHER" id="PTHR17609:SF3">
    <property type="entry name" value="SAP DOMAIN-CONTAINING PROTEIN"/>
    <property type="match status" value="1"/>
</dbReference>
<dbReference type="Gene3D" id="3.40.395.10">
    <property type="entry name" value="Adenoviral Proteinase, Chain A"/>
    <property type="match status" value="2"/>
</dbReference>
<comment type="caution">
    <text evidence="3">The sequence shown here is derived from an EMBL/GenBank/DDBJ whole genome shotgun (WGS) entry which is preliminary data.</text>
</comment>
<dbReference type="EMBL" id="JAUYZG010000005">
    <property type="protein sequence ID" value="KAK2907403.1"/>
    <property type="molecule type" value="Genomic_DNA"/>
</dbReference>
<feature type="region of interest" description="Disordered" evidence="1">
    <location>
        <begin position="100"/>
        <end position="120"/>
    </location>
</feature>
<reference evidence="3" key="1">
    <citation type="submission" date="2023-08" db="EMBL/GenBank/DDBJ databases">
        <title>Chromosome-level Genome Assembly of mud carp (Cirrhinus molitorella).</title>
        <authorList>
            <person name="Liu H."/>
        </authorList>
    </citation>
    <scope>NUCLEOTIDE SEQUENCE</scope>
    <source>
        <strain evidence="3">Prfri</strain>
        <tissue evidence="3">Muscle</tissue>
    </source>
</reference>
<dbReference type="Proteomes" id="UP001187343">
    <property type="component" value="Unassembled WGS sequence"/>
</dbReference>
<dbReference type="AlphaFoldDB" id="A0AA88TTG5"/>
<dbReference type="Pfam" id="PF18717">
    <property type="entry name" value="CxC4"/>
    <property type="match status" value="1"/>
</dbReference>
<dbReference type="InterPro" id="IPR039598">
    <property type="entry name" value="HMGXB3"/>
</dbReference>
<proteinExistence type="predicted"/>
<organism evidence="3 4">
    <name type="scientific">Cirrhinus molitorella</name>
    <name type="common">mud carp</name>
    <dbReference type="NCBI Taxonomy" id="172907"/>
    <lineage>
        <taxon>Eukaryota</taxon>
        <taxon>Metazoa</taxon>
        <taxon>Chordata</taxon>
        <taxon>Craniata</taxon>
        <taxon>Vertebrata</taxon>
        <taxon>Euteleostomi</taxon>
        <taxon>Actinopterygii</taxon>
        <taxon>Neopterygii</taxon>
        <taxon>Teleostei</taxon>
        <taxon>Ostariophysi</taxon>
        <taxon>Cypriniformes</taxon>
        <taxon>Cyprinidae</taxon>
        <taxon>Labeoninae</taxon>
        <taxon>Labeonini</taxon>
        <taxon>Cirrhinus</taxon>
    </lineage>
</organism>
<feature type="domain" description="C2H2-type" evidence="2">
    <location>
        <begin position="72"/>
        <end position="92"/>
    </location>
</feature>
<evidence type="ECO:0000313" key="4">
    <source>
        <dbReference type="Proteomes" id="UP001187343"/>
    </source>
</evidence>
<dbReference type="PANTHER" id="PTHR17609">
    <property type="entry name" value="HMG DOMAIN-CONTAINING PROTEIN 3"/>
    <property type="match status" value="1"/>
</dbReference>
<dbReference type="InterPro" id="IPR038765">
    <property type="entry name" value="Papain-like_cys_pep_sf"/>
</dbReference>
<gene>
    <name evidence="3" type="ORF">Q8A67_006388</name>
</gene>
<keyword evidence="4" id="KW-1185">Reference proteome</keyword>
<name>A0AA88TTG5_9TELE</name>
<dbReference type="InterPro" id="IPR040648">
    <property type="entry name" value="HMGXB3_CxC4"/>
</dbReference>
<dbReference type="InterPro" id="IPR013087">
    <property type="entry name" value="Znf_C2H2_type"/>
</dbReference>
<sequence length="834" mass="95039">MTDVPLVFGVEDVYSGTGSCPYCTAEVISSAEHFQTKHLKHAIYFEDSGIQKYCVPCFCLKSKQQKRCHWHCPKCQHILCRAPDFKKHLQNHDLVVTSKTANKQEMPSSQNPKARKHVKEQPPVICIDERNGIFVTPKDTHGPRVPVHVKKQIVSGSIACESPLCHDFMRIGVESGNPGMECEHLQRTNRAVCYSAPPALREDALQSMVDNGLLSKTRQDECLQLRIKSTTRGVDCVFPIFWHEETSVRFVYFSVFTGVRDNWCQFERTRVSFDSHVGQWHCQCRNKMRSCVHRYLCMWWLFQEKRHLLSRQTDPNAEDSDVDERVRDVADAEVAALASSDIQDWTDYLWRQKRVPEDLPEDLATKEKQIPDLFEPLESNCPYCPGPTPPALGERVLITRHGTVYGVSSVTRGVPVYVKKCLVCRRLVRFQEYQSGFHNYDNRTFLTIPLCSLLTSGLANHVAIGRFLQTIEDHAKITVSHNLIRKAFYHFSALREYSYSYSCVRCGHSPPVLIADGNWKIAFDLPVHLFRRPSLDKISQEDTQVNVRTRWETIEKEMISSGFCDGNTANPYARPLTYTAFTPWLGNHSRMQAKQSVHIGLHGKLTFRNEGSTTVLQKVSANSPDPDTDYCWGRTNIRARKEIPEFQLQNQPNPLLDQILDDTQSPDEIIGAVGTTVLKRSDLMSLGLNQKLEATVVNCCLSQLAHMAGQQGKDVHVVNAYVVATWQPPLKCDPFLSLPADASLKDCILFPICKSNHWTLCDVPAQSAPVDCGVFMLMYALYMALNWEFDFTQHDMAHIRIWWVNLLLSKMTHARKKQRTSATVEACKEEAEEI</sequence>
<dbReference type="PROSITE" id="PS00028">
    <property type="entry name" value="ZINC_FINGER_C2H2_1"/>
    <property type="match status" value="1"/>
</dbReference>
<protein>
    <recommendedName>
        <fullName evidence="2">C2H2-type domain-containing protein</fullName>
    </recommendedName>
</protein>
<dbReference type="SUPFAM" id="SSF54001">
    <property type="entry name" value="Cysteine proteinases"/>
    <property type="match status" value="1"/>
</dbReference>
<accession>A0AA88TTG5</accession>
<feature type="compositionally biased region" description="Polar residues" evidence="1">
    <location>
        <begin position="100"/>
        <end position="112"/>
    </location>
</feature>
<evidence type="ECO:0000313" key="3">
    <source>
        <dbReference type="EMBL" id="KAK2907403.1"/>
    </source>
</evidence>
<evidence type="ECO:0000259" key="2">
    <source>
        <dbReference type="PROSITE" id="PS00028"/>
    </source>
</evidence>
<evidence type="ECO:0000256" key="1">
    <source>
        <dbReference type="SAM" id="MobiDB-lite"/>
    </source>
</evidence>